<dbReference type="Proteomes" id="UP000238070">
    <property type="component" value="Chromosome"/>
</dbReference>
<dbReference type="InterPro" id="IPR007077">
    <property type="entry name" value="TfoX_C"/>
</dbReference>
<accession>A0AAU8YTA6</accession>
<dbReference type="Gene3D" id="1.10.150.20">
    <property type="entry name" value="5' to 3' exonuclease, C-terminal subdomain"/>
    <property type="match status" value="1"/>
</dbReference>
<dbReference type="EMBL" id="CP027776">
    <property type="protein sequence ID" value="AVP63676.1"/>
    <property type="molecule type" value="Genomic_DNA"/>
</dbReference>
<evidence type="ECO:0000313" key="3">
    <source>
        <dbReference type="Proteomes" id="UP000238070"/>
    </source>
</evidence>
<reference evidence="2 3" key="1">
    <citation type="submission" date="2018-01" db="EMBL/GenBank/DDBJ databases">
        <title>Genetic Diversity of Clostridium botulinum in seafood.</title>
        <authorList>
            <person name="Athira V."/>
            <person name="Arun Jyothi P.V."/>
            <person name="Lalitha K.V."/>
            <person name="Joseph T.C."/>
        </authorList>
    </citation>
    <scope>NUCLEOTIDE SEQUENCE [LARGE SCALE GENOMIC DNA]</scope>
    <source>
        <strain evidence="2 3">Mfbjulcb5</strain>
    </source>
</reference>
<feature type="domain" description="TfoX C-terminal" evidence="1">
    <location>
        <begin position="4"/>
        <end position="68"/>
    </location>
</feature>
<evidence type="ECO:0000259" key="1">
    <source>
        <dbReference type="Pfam" id="PF04994"/>
    </source>
</evidence>
<proteinExistence type="predicted"/>
<evidence type="ECO:0000313" key="2">
    <source>
        <dbReference type="EMBL" id="AVP63676.1"/>
    </source>
</evidence>
<dbReference type="AlphaFoldDB" id="A0AAU8YTA6"/>
<name>A0AAU8YTA6_CLOBO</name>
<organism evidence="2 3">
    <name type="scientific">Clostridium botulinum</name>
    <dbReference type="NCBI Taxonomy" id="1491"/>
    <lineage>
        <taxon>Bacteria</taxon>
        <taxon>Bacillati</taxon>
        <taxon>Bacillota</taxon>
        <taxon>Clostridia</taxon>
        <taxon>Eubacteriales</taxon>
        <taxon>Clostridiaceae</taxon>
        <taxon>Clostridium</taxon>
    </lineage>
</organism>
<gene>
    <name evidence="2" type="ORF">C3B64_05135</name>
</gene>
<dbReference type="Pfam" id="PF04994">
    <property type="entry name" value="TfoX_C"/>
    <property type="match status" value="1"/>
</dbReference>
<sequence length="75" mass="8926">MFQKRLNNVVIDSKEKLKELGIKETLMILKGLDNDDICTNTFYAFEGAIRRIRWHSLDKSTKIELKEFYKIIKAY</sequence>
<protein>
    <submittedName>
        <fullName evidence="2">Competence protein TfoX</fullName>
    </submittedName>
</protein>